<sequence>MKNSNNRNVYLVGGGIASLASAAYFIREGIAGDHITIYEELEVPGGSLDGSGSPENGYVLRGGRMLNFSYVCTYDLFSFIPSLTDPKITVYEEIQAFNKKIKTHANARVIANGKIEDVTTMDFSSQDRLDLVEMMAVSEEYLGSKRIDDWFGEDFFKTNFWYMWDTMFAFQPWHSAVEFRRYLHRFIHEFERINTLAGVDRTPYNQYDSLVIPLIKWLHEQGVHFEMGAEVTSVDFTNFRGVEMVKCIHYIQHENEKEVHFGADDLLLVTIGSMTADSSLGSMQSAPKLITNKADGSWKLWHNIAKYKPQFGRPFIFDNRISESKWESFTVTCQGTDFFYLMEQFTGNVAGTGGLVTFKDSNWLMSVVLPHQPHFIGQPKDVTVFWGYGLFPDNEGNFVKKRMSDCTGAEIITELLAHLRYEDVTEQLLKTSNCIPCMLPYITSQFLTRTKGDRPEVVPEICQNIAFIGQFAEVPDDVVFTVEYSVRTAQTAVYTLLGLEKKPTPMYHGDHHLSVLFDAAKTLLT</sequence>
<dbReference type="RefSeq" id="WP_091371180.1">
    <property type="nucleotide sequence ID" value="NZ_LT629740.1"/>
</dbReference>
<reference evidence="1 2" key="1">
    <citation type="submission" date="2016-10" db="EMBL/GenBank/DDBJ databases">
        <authorList>
            <person name="de Groot N.N."/>
        </authorList>
    </citation>
    <scope>NUCLEOTIDE SEQUENCE [LARGE SCALE GENOMIC DNA]</scope>
    <source>
        <strain evidence="1 2">MP1X4</strain>
    </source>
</reference>
<evidence type="ECO:0000313" key="1">
    <source>
        <dbReference type="EMBL" id="SDS71174.1"/>
    </source>
</evidence>
<dbReference type="Gene3D" id="3.50.50.60">
    <property type="entry name" value="FAD/NAD(P)-binding domain"/>
    <property type="match status" value="2"/>
</dbReference>
<dbReference type="GO" id="GO:0006631">
    <property type="term" value="P:fatty acid metabolic process"/>
    <property type="evidence" value="ECO:0007669"/>
    <property type="project" value="InterPro"/>
</dbReference>
<organism evidence="1 2">
    <name type="scientific">Mucilaginibacter mallensis</name>
    <dbReference type="NCBI Taxonomy" id="652787"/>
    <lineage>
        <taxon>Bacteria</taxon>
        <taxon>Pseudomonadati</taxon>
        <taxon>Bacteroidota</taxon>
        <taxon>Sphingobacteriia</taxon>
        <taxon>Sphingobacteriales</taxon>
        <taxon>Sphingobacteriaceae</taxon>
        <taxon>Mucilaginibacter</taxon>
    </lineage>
</organism>
<dbReference type="GO" id="GO:0050151">
    <property type="term" value="F:oleate hydratase activity"/>
    <property type="evidence" value="ECO:0007669"/>
    <property type="project" value="InterPro"/>
</dbReference>
<dbReference type="AlphaFoldDB" id="A0A1H1UF68"/>
<name>A0A1H1UF68_MUCMA</name>
<dbReference type="Proteomes" id="UP000199679">
    <property type="component" value="Chromosome I"/>
</dbReference>
<dbReference type="PANTHER" id="PTHR37417:SF2">
    <property type="entry name" value="67 KDA MYOSIN-CROSS-REACTIVE ANTIGEN FAMILY PROTEIN (AFU_ORTHOLOGUE AFUA_5G09970)"/>
    <property type="match status" value="1"/>
</dbReference>
<keyword evidence="2" id="KW-1185">Reference proteome</keyword>
<accession>A0A1H1UF68</accession>
<evidence type="ECO:0000313" key="2">
    <source>
        <dbReference type="Proteomes" id="UP000199679"/>
    </source>
</evidence>
<dbReference type="SUPFAM" id="SSF51905">
    <property type="entry name" value="FAD/NAD(P)-binding domain"/>
    <property type="match status" value="1"/>
</dbReference>
<dbReference type="PANTHER" id="PTHR37417">
    <property type="entry name" value="67 KDA MYOSIN-CROSS-REACTIVE ANTIGEN FAMILY PROTEIN (AFU_ORTHOLOGUE AFUA_5G09970)"/>
    <property type="match status" value="1"/>
</dbReference>
<proteinExistence type="predicted"/>
<dbReference type="OrthoDB" id="4540221at2"/>
<dbReference type="InterPro" id="IPR036188">
    <property type="entry name" value="FAD/NAD-bd_sf"/>
</dbReference>
<gene>
    <name evidence="1" type="ORF">SAMN05216490_1660</name>
</gene>
<dbReference type="EMBL" id="LT629740">
    <property type="protein sequence ID" value="SDS71174.1"/>
    <property type="molecule type" value="Genomic_DNA"/>
</dbReference>
<dbReference type="InterPro" id="IPR010354">
    <property type="entry name" value="Oleate_hydratase"/>
</dbReference>
<dbReference type="GO" id="GO:0071949">
    <property type="term" value="F:FAD binding"/>
    <property type="evidence" value="ECO:0007669"/>
    <property type="project" value="InterPro"/>
</dbReference>
<dbReference type="Pfam" id="PF06100">
    <property type="entry name" value="MCRA"/>
    <property type="match status" value="1"/>
</dbReference>
<dbReference type="Gene3D" id="3.30.9.80">
    <property type="match status" value="1"/>
</dbReference>
<dbReference type="STRING" id="652787.SAMN05216490_1660"/>
<protein>
    <submittedName>
        <fullName evidence="1">Oleate hydratase</fullName>
    </submittedName>
</protein>
<dbReference type="NCBIfam" id="NF010584">
    <property type="entry name" value="PRK13977.1"/>
    <property type="match status" value="1"/>
</dbReference>